<sequence length="61" mass="6924">EVKALGANGEVSGSRVRVVWMVVDGGNIRARLVSREVAKEWDFDRDTPLQGIYLRIRGRIR</sequence>
<dbReference type="EMBL" id="BKCJ010576226">
    <property type="protein sequence ID" value="GFB21045.1"/>
    <property type="molecule type" value="Genomic_DNA"/>
</dbReference>
<protein>
    <submittedName>
        <fullName evidence="1">Uncharacterized protein</fullName>
    </submittedName>
</protein>
<organism evidence="1">
    <name type="scientific">Tanacetum cinerariifolium</name>
    <name type="common">Dalmatian daisy</name>
    <name type="synonym">Chrysanthemum cinerariifolium</name>
    <dbReference type="NCBI Taxonomy" id="118510"/>
    <lineage>
        <taxon>Eukaryota</taxon>
        <taxon>Viridiplantae</taxon>
        <taxon>Streptophyta</taxon>
        <taxon>Embryophyta</taxon>
        <taxon>Tracheophyta</taxon>
        <taxon>Spermatophyta</taxon>
        <taxon>Magnoliopsida</taxon>
        <taxon>eudicotyledons</taxon>
        <taxon>Gunneridae</taxon>
        <taxon>Pentapetalae</taxon>
        <taxon>asterids</taxon>
        <taxon>campanulids</taxon>
        <taxon>Asterales</taxon>
        <taxon>Asteraceae</taxon>
        <taxon>Asteroideae</taxon>
        <taxon>Anthemideae</taxon>
        <taxon>Anthemidinae</taxon>
        <taxon>Tanacetum</taxon>
    </lineage>
</organism>
<proteinExistence type="predicted"/>
<reference evidence="1" key="1">
    <citation type="journal article" date="2019" name="Sci. Rep.">
        <title>Draft genome of Tanacetum cinerariifolium, the natural source of mosquito coil.</title>
        <authorList>
            <person name="Yamashiro T."/>
            <person name="Shiraishi A."/>
            <person name="Satake H."/>
            <person name="Nakayama K."/>
        </authorList>
    </citation>
    <scope>NUCLEOTIDE SEQUENCE</scope>
</reference>
<name>A0A699L0W9_TANCI</name>
<gene>
    <name evidence="1" type="ORF">Tci_693016</name>
</gene>
<evidence type="ECO:0000313" key="1">
    <source>
        <dbReference type="EMBL" id="GFB21045.1"/>
    </source>
</evidence>
<accession>A0A699L0W9</accession>
<feature type="non-terminal residue" evidence="1">
    <location>
        <position position="1"/>
    </location>
</feature>
<comment type="caution">
    <text evidence="1">The sequence shown here is derived from an EMBL/GenBank/DDBJ whole genome shotgun (WGS) entry which is preliminary data.</text>
</comment>
<dbReference type="AlphaFoldDB" id="A0A699L0W9"/>